<dbReference type="Gene3D" id="3.40.50.150">
    <property type="entry name" value="Vaccinia Virus protein VP39"/>
    <property type="match status" value="1"/>
</dbReference>
<dbReference type="InterPro" id="IPR029063">
    <property type="entry name" value="SAM-dependent_MTases_sf"/>
</dbReference>
<reference evidence="1 2" key="1">
    <citation type="submission" date="2022-01" db="EMBL/GenBank/DDBJ databases">
        <title>Whole genome-based taxonomy of the Shewanellaceae.</title>
        <authorList>
            <person name="Martin-Rodriguez A.J."/>
        </authorList>
    </citation>
    <scope>NUCLEOTIDE SEQUENCE [LARGE SCALE GENOMIC DNA]</scope>
    <source>
        <strain evidence="1 2">DSM 17177</strain>
    </source>
</reference>
<dbReference type="Proteomes" id="UP001203423">
    <property type="component" value="Unassembled WGS sequence"/>
</dbReference>
<gene>
    <name evidence="1" type="ORF">L2764_11210</name>
</gene>
<dbReference type="InterPro" id="IPR016876">
    <property type="entry name" value="UCP028234"/>
</dbReference>
<proteinExistence type="predicted"/>
<comment type="caution">
    <text evidence="1">The sequence shown here is derived from an EMBL/GenBank/DDBJ whole genome shotgun (WGS) entry which is preliminary data.</text>
</comment>
<dbReference type="PANTHER" id="PTHR38451:SF1">
    <property type="entry name" value="TRNA (ADENINE(22)-N(1))-METHYLTRANSFERASE"/>
    <property type="match status" value="1"/>
</dbReference>
<accession>A0ABT0LBE8</accession>
<keyword evidence="2" id="KW-1185">Reference proteome</keyword>
<dbReference type="SUPFAM" id="SSF53335">
    <property type="entry name" value="S-adenosyl-L-methionine-dependent methyltransferases"/>
    <property type="match status" value="1"/>
</dbReference>
<evidence type="ECO:0000313" key="1">
    <source>
        <dbReference type="EMBL" id="MCL1125027.1"/>
    </source>
</evidence>
<evidence type="ECO:0000313" key="2">
    <source>
        <dbReference type="Proteomes" id="UP001203423"/>
    </source>
</evidence>
<protein>
    <submittedName>
        <fullName evidence="1">tRNA (Adenine(22)-N(1))-methyltransferase TrmK</fullName>
    </submittedName>
</protein>
<dbReference type="PIRSF" id="PIRSF028234">
    <property type="entry name" value="UCP028234"/>
    <property type="match status" value="1"/>
</dbReference>
<sequence>MKLSQRLAHINTMVSQHYDHIWDCCCDHGLLGAALLKQQTGSIIHFVDTVPHLMASLRRKLEHFFPQQEAYQQPQAPHSWQLHCLNAKALQLAAPSQSQLIIIAGVGGDLTIQIMDTILKAHPDHPLEFILCPVHHHYKVRQMLIQHKLGLIKETLIQDNQRFYEIIHVTTQHQKPLSSVGSSMWDLSLKAHQDYLAKTLKHYQNIARGAERGKHNPIDAYQALYANVK</sequence>
<organism evidence="1 2">
    <name type="scientific">Shewanella surugensis</name>
    <dbReference type="NCBI Taxonomy" id="212020"/>
    <lineage>
        <taxon>Bacteria</taxon>
        <taxon>Pseudomonadati</taxon>
        <taxon>Pseudomonadota</taxon>
        <taxon>Gammaproteobacteria</taxon>
        <taxon>Alteromonadales</taxon>
        <taxon>Shewanellaceae</taxon>
        <taxon>Shewanella</taxon>
    </lineage>
</organism>
<dbReference type="EMBL" id="JAKIKS010000037">
    <property type="protein sequence ID" value="MCL1125027.1"/>
    <property type="molecule type" value="Genomic_DNA"/>
</dbReference>
<dbReference type="RefSeq" id="WP_248940301.1">
    <property type="nucleotide sequence ID" value="NZ_JAKIKS010000037.1"/>
</dbReference>
<dbReference type="Pfam" id="PF12847">
    <property type="entry name" value="Methyltransf_18"/>
    <property type="match status" value="1"/>
</dbReference>
<name>A0ABT0LBE8_9GAMM</name>
<dbReference type="PANTHER" id="PTHR38451">
    <property type="entry name" value="TRNA (ADENINE(22)-N(1))-METHYLTRANSFERASE"/>
    <property type="match status" value="1"/>
</dbReference>